<evidence type="ECO:0000313" key="2">
    <source>
        <dbReference type="EMBL" id="VDK59045.1"/>
    </source>
</evidence>
<protein>
    <submittedName>
        <fullName evidence="2">Uncharacterized protein</fullName>
    </submittedName>
</protein>
<keyword evidence="3" id="KW-1185">Reference proteome</keyword>
<feature type="compositionally biased region" description="Gly residues" evidence="1">
    <location>
        <begin position="113"/>
        <end position="140"/>
    </location>
</feature>
<name>A0A3P6RXW1_CYLGO</name>
<organism evidence="2 3">
    <name type="scientific">Cylicostephanus goldi</name>
    <name type="common">Nematode worm</name>
    <dbReference type="NCBI Taxonomy" id="71465"/>
    <lineage>
        <taxon>Eukaryota</taxon>
        <taxon>Metazoa</taxon>
        <taxon>Ecdysozoa</taxon>
        <taxon>Nematoda</taxon>
        <taxon>Chromadorea</taxon>
        <taxon>Rhabditida</taxon>
        <taxon>Rhabditina</taxon>
        <taxon>Rhabditomorpha</taxon>
        <taxon>Strongyloidea</taxon>
        <taxon>Strongylidae</taxon>
        <taxon>Cylicostephanus</taxon>
    </lineage>
</organism>
<reference evidence="2 3" key="1">
    <citation type="submission" date="2018-11" db="EMBL/GenBank/DDBJ databases">
        <authorList>
            <consortium name="Pathogen Informatics"/>
        </authorList>
    </citation>
    <scope>NUCLEOTIDE SEQUENCE [LARGE SCALE GENOMIC DNA]</scope>
</reference>
<feature type="non-terminal residue" evidence="2">
    <location>
        <position position="140"/>
    </location>
</feature>
<feature type="compositionally biased region" description="Basic and acidic residues" evidence="1">
    <location>
        <begin position="9"/>
        <end position="24"/>
    </location>
</feature>
<feature type="region of interest" description="Disordered" evidence="1">
    <location>
        <begin position="1"/>
        <end position="140"/>
    </location>
</feature>
<evidence type="ECO:0000256" key="1">
    <source>
        <dbReference type="SAM" id="MobiDB-lite"/>
    </source>
</evidence>
<sequence length="140" mass="14462">MRRPSPLDSSERHPPPSEPEEKLGNSKLSWENEDEWEKKFVSHKSKSKEPAGLSEELPEIDSEEIVSAKGRSHKAEEESDKEIFDLAPAGRSRGSSRGESGGLGSAASESSRLGGGGLGSSGFNGGSGSSGFGGGSGSSG</sequence>
<proteinExistence type="predicted"/>
<dbReference type="EMBL" id="UYRV01012626">
    <property type="protein sequence ID" value="VDK59045.1"/>
    <property type="molecule type" value="Genomic_DNA"/>
</dbReference>
<dbReference type="Proteomes" id="UP000271889">
    <property type="component" value="Unassembled WGS sequence"/>
</dbReference>
<gene>
    <name evidence="2" type="ORF">CGOC_LOCUS4522</name>
</gene>
<dbReference type="AlphaFoldDB" id="A0A3P6RXW1"/>
<feature type="compositionally biased region" description="Basic and acidic residues" evidence="1">
    <location>
        <begin position="73"/>
        <end position="84"/>
    </location>
</feature>
<evidence type="ECO:0000313" key="3">
    <source>
        <dbReference type="Proteomes" id="UP000271889"/>
    </source>
</evidence>
<dbReference type="OrthoDB" id="5869712at2759"/>
<accession>A0A3P6RXW1</accession>